<accession>A0A518I4P3</accession>
<evidence type="ECO:0000313" key="9">
    <source>
        <dbReference type="EMBL" id="QDV48072.1"/>
    </source>
</evidence>
<evidence type="ECO:0000256" key="3">
    <source>
        <dbReference type="ARBA" id="ARBA00022475"/>
    </source>
</evidence>
<evidence type="ECO:0000256" key="4">
    <source>
        <dbReference type="ARBA" id="ARBA00022692"/>
    </source>
</evidence>
<dbReference type="PANTHER" id="PTHR34582:SF6">
    <property type="entry name" value="UPF0702 TRANSMEMBRANE PROTEIN YCAP"/>
    <property type="match status" value="1"/>
</dbReference>
<organism evidence="9 10">
    <name type="scientific">Gimesia fumaroli</name>
    <dbReference type="NCBI Taxonomy" id="2527976"/>
    <lineage>
        <taxon>Bacteria</taxon>
        <taxon>Pseudomonadati</taxon>
        <taxon>Planctomycetota</taxon>
        <taxon>Planctomycetia</taxon>
        <taxon>Planctomycetales</taxon>
        <taxon>Planctomycetaceae</taxon>
        <taxon>Gimesia</taxon>
    </lineage>
</organism>
<dbReference type="InterPro" id="IPR023090">
    <property type="entry name" value="UPF0702_alpha/beta_dom_sf"/>
</dbReference>
<keyword evidence="10" id="KW-1185">Reference proteome</keyword>
<protein>
    <recommendedName>
        <fullName evidence="8">YetF C-terminal domain-containing protein</fullName>
    </recommendedName>
</protein>
<feature type="domain" description="YetF C-terminal" evidence="8">
    <location>
        <begin position="91"/>
        <end position="162"/>
    </location>
</feature>
<reference evidence="9 10" key="1">
    <citation type="submission" date="2019-03" db="EMBL/GenBank/DDBJ databases">
        <title>Deep-cultivation of Planctomycetes and their phenomic and genomic characterization uncovers novel biology.</title>
        <authorList>
            <person name="Wiegand S."/>
            <person name="Jogler M."/>
            <person name="Boedeker C."/>
            <person name="Pinto D."/>
            <person name="Vollmers J."/>
            <person name="Rivas-Marin E."/>
            <person name="Kohn T."/>
            <person name="Peeters S.H."/>
            <person name="Heuer A."/>
            <person name="Rast P."/>
            <person name="Oberbeckmann S."/>
            <person name="Bunk B."/>
            <person name="Jeske O."/>
            <person name="Meyerdierks A."/>
            <person name="Storesund J.E."/>
            <person name="Kallscheuer N."/>
            <person name="Luecker S."/>
            <person name="Lage O.M."/>
            <person name="Pohl T."/>
            <person name="Merkel B.J."/>
            <person name="Hornburger P."/>
            <person name="Mueller R.-W."/>
            <person name="Bruemmer F."/>
            <person name="Labrenz M."/>
            <person name="Spormann A.M."/>
            <person name="Op den Camp H."/>
            <person name="Overmann J."/>
            <person name="Amann R."/>
            <person name="Jetten M.S.M."/>
            <person name="Mascher T."/>
            <person name="Medema M.H."/>
            <person name="Devos D.P."/>
            <person name="Kaster A.-K."/>
            <person name="Ovreas L."/>
            <person name="Rohde M."/>
            <person name="Galperin M.Y."/>
            <person name="Jogler C."/>
        </authorList>
    </citation>
    <scope>NUCLEOTIDE SEQUENCE [LARGE SCALE GENOMIC DNA]</scope>
    <source>
        <strain evidence="9 10">Enr17</strain>
    </source>
</reference>
<name>A0A518I4P3_9PLAN</name>
<dbReference type="Gene3D" id="3.30.240.20">
    <property type="entry name" value="bsu07140 like domains"/>
    <property type="match status" value="1"/>
</dbReference>
<dbReference type="OrthoDB" id="9793799at2"/>
<gene>
    <name evidence="9" type="ORF">Enr17x_00810</name>
</gene>
<feature type="transmembrane region" description="Helical" evidence="7">
    <location>
        <begin position="68"/>
        <end position="88"/>
    </location>
</feature>
<evidence type="ECO:0000313" key="10">
    <source>
        <dbReference type="Proteomes" id="UP000318313"/>
    </source>
</evidence>
<keyword evidence="3" id="KW-1003">Cell membrane</keyword>
<dbReference type="KEGG" id="gfm:Enr17x_00810"/>
<evidence type="ECO:0000256" key="1">
    <source>
        <dbReference type="ARBA" id="ARBA00004651"/>
    </source>
</evidence>
<evidence type="ECO:0000256" key="6">
    <source>
        <dbReference type="ARBA" id="ARBA00023136"/>
    </source>
</evidence>
<proteinExistence type="inferred from homology"/>
<keyword evidence="5 7" id="KW-1133">Transmembrane helix</keyword>
<dbReference type="GO" id="GO:0005886">
    <property type="term" value="C:plasma membrane"/>
    <property type="evidence" value="ECO:0007669"/>
    <property type="project" value="UniProtKB-SubCell"/>
</dbReference>
<keyword evidence="4 7" id="KW-0812">Transmembrane</keyword>
<feature type="transmembrane region" description="Helical" evidence="7">
    <location>
        <begin position="43"/>
        <end position="62"/>
    </location>
</feature>
<evidence type="ECO:0000256" key="5">
    <source>
        <dbReference type="ARBA" id="ARBA00022989"/>
    </source>
</evidence>
<dbReference type="PANTHER" id="PTHR34582">
    <property type="entry name" value="UPF0702 TRANSMEMBRANE PROTEIN YCAP"/>
    <property type="match status" value="1"/>
</dbReference>
<dbReference type="Proteomes" id="UP000318313">
    <property type="component" value="Chromosome"/>
</dbReference>
<dbReference type="Pfam" id="PF04239">
    <property type="entry name" value="DUF421"/>
    <property type="match status" value="1"/>
</dbReference>
<evidence type="ECO:0000256" key="7">
    <source>
        <dbReference type="SAM" id="Phobius"/>
    </source>
</evidence>
<sequence>MFTKWITGQWNEIPMVLLSCLVTYSLILVYTRVTGLRSFSKMSASDFVMTLAVGSIFASIISMSTPSVVIGLTALASLFFGQWLLALLRLKFNWFSKLVDNEPLLLMHGRHMLEENLEKANVTRADVYGKLREANALNYDQVLAVIFETTGDISVLHADDPEIKLEPDFFQNVIGSERLLEDHEIETSSLAHVR</sequence>
<evidence type="ECO:0000256" key="2">
    <source>
        <dbReference type="ARBA" id="ARBA00006448"/>
    </source>
</evidence>
<evidence type="ECO:0000259" key="8">
    <source>
        <dbReference type="Pfam" id="PF04239"/>
    </source>
</evidence>
<comment type="similarity">
    <text evidence="2">Belongs to the UPF0702 family.</text>
</comment>
<comment type="subcellular location">
    <subcellularLocation>
        <location evidence="1">Cell membrane</location>
        <topology evidence="1">Multi-pass membrane protein</topology>
    </subcellularLocation>
</comment>
<dbReference type="RefSeq" id="WP_145305280.1">
    <property type="nucleotide sequence ID" value="NZ_CP037452.1"/>
</dbReference>
<keyword evidence="6 7" id="KW-0472">Membrane</keyword>
<feature type="transmembrane region" description="Helical" evidence="7">
    <location>
        <begin position="13"/>
        <end position="31"/>
    </location>
</feature>
<dbReference type="EMBL" id="CP037452">
    <property type="protein sequence ID" value="QDV48072.1"/>
    <property type="molecule type" value="Genomic_DNA"/>
</dbReference>
<dbReference type="InterPro" id="IPR007353">
    <property type="entry name" value="DUF421"/>
</dbReference>
<dbReference type="AlphaFoldDB" id="A0A518I4P3"/>